<proteinExistence type="predicted"/>
<keyword evidence="3" id="KW-1185">Reference proteome</keyword>
<dbReference type="RefSeq" id="WP_255888377.1">
    <property type="nucleotide sequence ID" value="NZ_JAFMZM010000001.1"/>
</dbReference>
<dbReference type="CDD" id="cd04186">
    <property type="entry name" value="GT_2_like_c"/>
    <property type="match status" value="1"/>
</dbReference>
<reference evidence="3" key="1">
    <citation type="journal article" date="2019" name="Int. J. Syst. Evol. Microbiol.">
        <title>The Global Catalogue of Microorganisms (GCM) 10K type strain sequencing project: providing services to taxonomists for standard genome sequencing and annotation.</title>
        <authorList>
            <consortium name="The Broad Institute Genomics Platform"/>
            <consortium name="The Broad Institute Genome Sequencing Center for Infectious Disease"/>
            <person name="Wu L."/>
            <person name="Ma J."/>
        </authorList>
    </citation>
    <scope>NUCLEOTIDE SEQUENCE [LARGE SCALE GENOMIC DNA]</scope>
    <source>
        <strain evidence="3">FCH27</strain>
    </source>
</reference>
<keyword evidence="2" id="KW-0328">Glycosyltransferase</keyword>
<dbReference type="Gene3D" id="3.90.550.10">
    <property type="entry name" value="Spore Coat Polysaccharide Biosynthesis Protein SpsA, Chain A"/>
    <property type="match status" value="1"/>
</dbReference>
<dbReference type="EC" id="2.4.-.-" evidence="2"/>
<comment type="caution">
    <text evidence="2">The sequence shown here is derived from an EMBL/GenBank/DDBJ whole genome shotgun (WGS) entry which is preliminary data.</text>
</comment>
<sequence length="303" mass="33383">MDAAMRSVVIPHHGDPKTTSELVAMLRAAAPHADSPEVIVVDDGSPEPLGSLPGARVLRLDQNKGFAHAVNVGVRASRGDVILVLNSDLRPRPGFVEDLVREAQAEFPALTSPTVTEGGVVMENSTVFPTVWSVVASRSALPAMRDRVRVAEAQPRTKMGNREVAWVSGAALCFQRGVFERVGGFDEDFFMYMEDVDLQFRLRSMGIKRVLLESVSVEHLGAASSTEEDRRGWMVDSTFVYFRKRGRLHVLAAAWIGMISTNVAYDVARRLTGRRVSIWGNAVQQWRLMRSGLAAGRRATRAR</sequence>
<evidence type="ECO:0000259" key="1">
    <source>
        <dbReference type="Pfam" id="PF00535"/>
    </source>
</evidence>
<evidence type="ECO:0000313" key="2">
    <source>
        <dbReference type="EMBL" id="MFC7361108.1"/>
    </source>
</evidence>
<protein>
    <submittedName>
        <fullName evidence="2">Glycosyltransferase family 2 protein</fullName>
        <ecNumber evidence="2">2.4.-.-</ecNumber>
    </submittedName>
</protein>
<feature type="domain" description="Glycosyltransferase 2-like" evidence="1">
    <location>
        <begin position="7"/>
        <end position="115"/>
    </location>
</feature>
<dbReference type="InterPro" id="IPR001173">
    <property type="entry name" value="Glyco_trans_2-like"/>
</dbReference>
<dbReference type="PANTHER" id="PTHR43179">
    <property type="entry name" value="RHAMNOSYLTRANSFERASE WBBL"/>
    <property type="match status" value="1"/>
</dbReference>
<organism evidence="2 3">
    <name type="scientific">Nocardioides astragali</name>
    <dbReference type="NCBI Taxonomy" id="1776736"/>
    <lineage>
        <taxon>Bacteria</taxon>
        <taxon>Bacillati</taxon>
        <taxon>Actinomycetota</taxon>
        <taxon>Actinomycetes</taxon>
        <taxon>Propionibacteriales</taxon>
        <taxon>Nocardioidaceae</taxon>
        <taxon>Nocardioides</taxon>
    </lineage>
</organism>
<dbReference type="EMBL" id="JBHTCH010000014">
    <property type="protein sequence ID" value="MFC7361108.1"/>
    <property type="molecule type" value="Genomic_DNA"/>
</dbReference>
<gene>
    <name evidence="2" type="ORF">ACFQO6_12580</name>
</gene>
<dbReference type="Pfam" id="PF00535">
    <property type="entry name" value="Glycos_transf_2"/>
    <property type="match status" value="1"/>
</dbReference>
<accession>A0ABW2N5Y0</accession>
<dbReference type="SUPFAM" id="SSF53448">
    <property type="entry name" value="Nucleotide-diphospho-sugar transferases"/>
    <property type="match status" value="1"/>
</dbReference>
<dbReference type="InterPro" id="IPR029044">
    <property type="entry name" value="Nucleotide-diphossugar_trans"/>
</dbReference>
<name>A0ABW2N5Y0_9ACTN</name>
<dbReference type="PANTHER" id="PTHR43179:SF7">
    <property type="entry name" value="RHAMNOSYLTRANSFERASE WBBL"/>
    <property type="match status" value="1"/>
</dbReference>
<dbReference type="Proteomes" id="UP001596524">
    <property type="component" value="Unassembled WGS sequence"/>
</dbReference>
<dbReference type="GO" id="GO:0016757">
    <property type="term" value="F:glycosyltransferase activity"/>
    <property type="evidence" value="ECO:0007669"/>
    <property type="project" value="UniProtKB-KW"/>
</dbReference>
<keyword evidence="2" id="KW-0808">Transferase</keyword>
<evidence type="ECO:0000313" key="3">
    <source>
        <dbReference type="Proteomes" id="UP001596524"/>
    </source>
</evidence>